<evidence type="ECO:0000256" key="1">
    <source>
        <dbReference type="SAM" id="Phobius"/>
    </source>
</evidence>
<feature type="transmembrane region" description="Helical" evidence="1">
    <location>
        <begin position="185"/>
        <end position="207"/>
    </location>
</feature>
<proteinExistence type="predicted"/>
<evidence type="ECO:0000259" key="2">
    <source>
        <dbReference type="SMART" id="SM00014"/>
    </source>
</evidence>
<comment type="caution">
    <text evidence="3">The sequence shown here is derived from an EMBL/GenBank/DDBJ whole genome shotgun (WGS) entry which is preliminary data.</text>
</comment>
<dbReference type="Gene3D" id="1.20.144.10">
    <property type="entry name" value="Phosphatidic acid phosphatase type 2/haloperoxidase"/>
    <property type="match status" value="1"/>
</dbReference>
<keyword evidence="1" id="KW-1133">Transmembrane helix</keyword>
<evidence type="ECO:0000313" key="3">
    <source>
        <dbReference type="EMBL" id="KAH6837674.1"/>
    </source>
</evidence>
<name>A0AAD4JPJ0_PERFH</name>
<keyword evidence="4" id="KW-1185">Reference proteome</keyword>
<dbReference type="InterPro" id="IPR036938">
    <property type="entry name" value="PAP2/HPO_sf"/>
</dbReference>
<dbReference type="Pfam" id="PF01569">
    <property type="entry name" value="PAP2"/>
    <property type="match status" value="1"/>
</dbReference>
<dbReference type="PANTHER" id="PTHR14969">
    <property type="entry name" value="SPHINGOSINE-1-PHOSPHATE PHOSPHOHYDROLASE"/>
    <property type="match status" value="1"/>
</dbReference>
<keyword evidence="1" id="KW-0472">Membrane</keyword>
<sequence length="217" mass="24490">MESKPSAVPPYPTDTLHRRLINLDTAVSLHLYTVFHPVLPFSLLKCLELSGDGRLFFPITLSILFFNTTPTAATLLLLNLLIGSLLDLLLIGLIKHLVQRPRPLYNKNMFLSFAVDHWSFPSGHSSRVSFIATFSSIYSDQIAEFWLLKLGNLDAESWIVEHFVLMVGLWAAATSVSRVLLGRHFMLDVVAGALLGILEGLLVFRVFNFENLSFWFR</sequence>
<accession>A0AAD4JPJ0</accession>
<dbReference type="EMBL" id="SDAM02000017">
    <property type="protein sequence ID" value="KAH6837674.1"/>
    <property type="molecule type" value="Genomic_DNA"/>
</dbReference>
<keyword evidence="1" id="KW-0812">Transmembrane</keyword>
<dbReference type="SUPFAM" id="SSF48317">
    <property type="entry name" value="Acid phosphatase/Vanadium-dependent haloperoxidase"/>
    <property type="match status" value="1"/>
</dbReference>
<dbReference type="InterPro" id="IPR000326">
    <property type="entry name" value="PAP2/HPO"/>
</dbReference>
<organism evidence="3 4">
    <name type="scientific">Perilla frutescens var. hirtella</name>
    <name type="common">Perilla citriodora</name>
    <name type="synonym">Perilla setoyensis</name>
    <dbReference type="NCBI Taxonomy" id="608512"/>
    <lineage>
        <taxon>Eukaryota</taxon>
        <taxon>Viridiplantae</taxon>
        <taxon>Streptophyta</taxon>
        <taxon>Embryophyta</taxon>
        <taxon>Tracheophyta</taxon>
        <taxon>Spermatophyta</taxon>
        <taxon>Magnoliopsida</taxon>
        <taxon>eudicotyledons</taxon>
        <taxon>Gunneridae</taxon>
        <taxon>Pentapetalae</taxon>
        <taxon>asterids</taxon>
        <taxon>lamiids</taxon>
        <taxon>Lamiales</taxon>
        <taxon>Lamiaceae</taxon>
        <taxon>Nepetoideae</taxon>
        <taxon>Elsholtzieae</taxon>
        <taxon>Perilla</taxon>
    </lineage>
</organism>
<reference evidence="3 4" key="1">
    <citation type="journal article" date="2021" name="Nat. Commun.">
        <title>Incipient diploidization of the medicinal plant Perilla within 10,000 years.</title>
        <authorList>
            <person name="Zhang Y."/>
            <person name="Shen Q."/>
            <person name="Leng L."/>
            <person name="Zhang D."/>
            <person name="Chen S."/>
            <person name="Shi Y."/>
            <person name="Ning Z."/>
            <person name="Chen S."/>
        </authorList>
    </citation>
    <scope>NUCLEOTIDE SEQUENCE [LARGE SCALE GENOMIC DNA]</scope>
    <source>
        <strain evidence="4">cv. PC099</strain>
    </source>
</reference>
<feature type="transmembrane region" description="Helical" evidence="1">
    <location>
        <begin position="155"/>
        <end position="173"/>
    </location>
</feature>
<dbReference type="GO" id="GO:0042392">
    <property type="term" value="F:sphingosine-1-phosphate phosphatase activity"/>
    <property type="evidence" value="ECO:0007669"/>
    <property type="project" value="TreeGrafter"/>
</dbReference>
<dbReference type="PANTHER" id="PTHR14969:SF13">
    <property type="entry name" value="AT30094P"/>
    <property type="match status" value="1"/>
</dbReference>
<dbReference type="Proteomes" id="UP001190926">
    <property type="component" value="Unassembled WGS sequence"/>
</dbReference>
<dbReference type="SMART" id="SM00014">
    <property type="entry name" value="acidPPc"/>
    <property type="match status" value="1"/>
</dbReference>
<dbReference type="AlphaFoldDB" id="A0AAD4JPJ0"/>
<feature type="domain" description="Phosphatidic acid phosphatase type 2/haloperoxidase" evidence="2">
    <location>
        <begin position="75"/>
        <end position="204"/>
    </location>
</feature>
<protein>
    <recommendedName>
        <fullName evidence="2">Phosphatidic acid phosphatase type 2/haloperoxidase domain-containing protein</fullName>
    </recommendedName>
</protein>
<evidence type="ECO:0000313" key="4">
    <source>
        <dbReference type="Proteomes" id="UP001190926"/>
    </source>
</evidence>
<gene>
    <name evidence="3" type="ORF">C2S53_020216</name>
</gene>